<gene>
    <name evidence="2" type="ORF">CMUS01_01192</name>
</gene>
<dbReference type="AlphaFoldDB" id="A0A8H6NX88"/>
<sequence>MTPSPEKRGREGARGGEEMERCSDRHQTVAISTGGELSQTTTPRPETPGAGPAAEASRCIHVQSPQCVGGRGSLPAFMPRSAR</sequence>
<evidence type="ECO:0000313" key="3">
    <source>
        <dbReference type="Proteomes" id="UP000639643"/>
    </source>
</evidence>
<evidence type="ECO:0000256" key="1">
    <source>
        <dbReference type="SAM" id="MobiDB-lite"/>
    </source>
</evidence>
<keyword evidence="3" id="KW-1185">Reference proteome</keyword>
<organism evidence="2 3">
    <name type="scientific">Colletotrichum musicola</name>
    <dbReference type="NCBI Taxonomy" id="2175873"/>
    <lineage>
        <taxon>Eukaryota</taxon>
        <taxon>Fungi</taxon>
        <taxon>Dikarya</taxon>
        <taxon>Ascomycota</taxon>
        <taxon>Pezizomycotina</taxon>
        <taxon>Sordariomycetes</taxon>
        <taxon>Hypocreomycetidae</taxon>
        <taxon>Glomerellales</taxon>
        <taxon>Glomerellaceae</taxon>
        <taxon>Colletotrichum</taxon>
        <taxon>Colletotrichum orchidearum species complex</taxon>
    </lineage>
</organism>
<comment type="caution">
    <text evidence="2">The sequence shown here is derived from an EMBL/GenBank/DDBJ whole genome shotgun (WGS) entry which is preliminary data.</text>
</comment>
<evidence type="ECO:0000313" key="2">
    <source>
        <dbReference type="EMBL" id="KAF6844317.1"/>
    </source>
</evidence>
<name>A0A8H6NX88_9PEZI</name>
<dbReference type="EMBL" id="WIGM01000019">
    <property type="protein sequence ID" value="KAF6844317.1"/>
    <property type="molecule type" value="Genomic_DNA"/>
</dbReference>
<feature type="compositionally biased region" description="Low complexity" evidence="1">
    <location>
        <begin position="40"/>
        <end position="56"/>
    </location>
</feature>
<feature type="region of interest" description="Disordered" evidence="1">
    <location>
        <begin position="1"/>
        <end position="58"/>
    </location>
</feature>
<feature type="compositionally biased region" description="Polar residues" evidence="1">
    <location>
        <begin position="29"/>
        <end position="39"/>
    </location>
</feature>
<feature type="compositionally biased region" description="Basic and acidic residues" evidence="1">
    <location>
        <begin position="1"/>
        <end position="27"/>
    </location>
</feature>
<reference evidence="2" key="1">
    <citation type="journal article" date="2020" name="Phytopathology">
        <title>Genome Sequence Resources of Colletotrichum truncatum, C. plurivorum, C. musicola, and C. sojae: Four Species Pathogenic to Soybean (Glycine max).</title>
        <authorList>
            <person name="Rogerio F."/>
            <person name="Boufleur T.R."/>
            <person name="Ciampi-Guillardi M."/>
            <person name="Sukno S.A."/>
            <person name="Thon M.R."/>
            <person name="Massola Junior N.S."/>
            <person name="Baroncelli R."/>
        </authorList>
    </citation>
    <scope>NUCLEOTIDE SEQUENCE</scope>
    <source>
        <strain evidence="2">LFN0074</strain>
    </source>
</reference>
<proteinExistence type="predicted"/>
<dbReference type="Proteomes" id="UP000639643">
    <property type="component" value="Unassembled WGS sequence"/>
</dbReference>
<protein>
    <submittedName>
        <fullName evidence="2">Uncharacterized protein</fullName>
    </submittedName>
</protein>
<accession>A0A8H6NX88</accession>